<reference evidence="1" key="1">
    <citation type="journal article" date="2019" name="Philos. Trans. R. Soc. Lond., B, Biol. Sci.">
        <title>Targeted metagenomic recovery of four divergent viruses reveals shared and distinctive characteristics of giant viruses of marine eukaryotes.</title>
        <authorList>
            <person name="Needham D.M."/>
            <person name="Poirier C."/>
            <person name="Hehenberger E."/>
            <person name="Jimenez V."/>
            <person name="Swalwell J.E."/>
            <person name="Santoro A.E."/>
            <person name="Worden A.Z."/>
        </authorList>
    </citation>
    <scope>NUCLEOTIDE SEQUENCE</scope>
    <source>
        <strain evidence="1">MPacV-611</strain>
    </source>
</reference>
<dbReference type="EMBL" id="MN448284">
    <property type="protein sequence ID" value="QFG74215.1"/>
    <property type="molecule type" value="Genomic_DNA"/>
</dbReference>
<name>A0A5J6VJ76_9VIRU</name>
<evidence type="ECO:0000313" key="1">
    <source>
        <dbReference type="EMBL" id="QFG74215.1"/>
    </source>
</evidence>
<accession>A0A5J6VJ76</accession>
<proteinExistence type="predicted"/>
<sequence length="285" mass="34002">MDITYDIILNTLKPNINIYNIFKNIFDNSYLIYKDLDKNDNVTFFDIILYCLDSYDNDDTLVFSNFIDSISMYYHKLNLDFKKKYSLNKVVELIKTNDIIILDFICQYLKINIFIFDIQSKNIYVSYYKTFLNGLRETILLSYDKKKLYPIINPQQKSFTYNNSDVISKILKNHVEYFNTIYFNKKLKIKSSDEIYSDVSNKATNENKTVDDNSSDEVNKVVKINQTLIESEKNNIFIKKYSMDELKVKKKIELKNILEKEYNIIIKNLLNTRKDKLIKLILEFK</sequence>
<protein>
    <submittedName>
        <fullName evidence="1">Uncharacterized protein</fullName>
    </submittedName>
</protein>
<organism evidence="1">
    <name type="scientific">Megaviridae environmental sample</name>
    <dbReference type="NCBI Taxonomy" id="1737588"/>
    <lineage>
        <taxon>Viruses</taxon>
        <taxon>Varidnaviria</taxon>
        <taxon>Bamfordvirae</taxon>
        <taxon>Nucleocytoviricota</taxon>
        <taxon>Megaviricetes</taxon>
        <taxon>Imitervirales</taxon>
        <taxon>Mimiviridae</taxon>
        <taxon>environmental samples</taxon>
    </lineage>
</organism>